<dbReference type="Proteomes" id="UP000569732">
    <property type="component" value="Unassembled WGS sequence"/>
</dbReference>
<keyword evidence="3" id="KW-1185">Reference proteome</keyword>
<dbReference type="PANTHER" id="PTHR40455:SF1">
    <property type="entry name" value="ANTITOXIN HIGA"/>
    <property type="match status" value="1"/>
</dbReference>
<feature type="domain" description="HTH cro/C1-type" evidence="1">
    <location>
        <begin position="61"/>
        <end position="114"/>
    </location>
</feature>
<dbReference type="Gene3D" id="1.10.260.40">
    <property type="entry name" value="lambda repressor-like DNA-binding domains"/>
    <property type="match status" value="1"/>
</dbReference>
<dbReference type="InterPro" id="IPR001387">
    <property type="entry name" value="Cro/C1-type_HTH"/>
</dbReference>
<organism evidence="2 3">
    <name type="scientific">Spartinivicinus marinus</name>
    <dbReference type="NCBI Taxonomy" id="2994442"/>
    <lineage>
        <taxon>Bacteria</taxon>
        <taxon>Pseudomonadati</taxon>
        <taxon>Pseudomonadota</taxon>
        <taxon>Gammaproteobacteria</taxon>
        <taxon>Oceanospirillales</taxon>
        <taxon>Zooshikellaceae</taxon>
        <taxon>Spartinivicinus</taxon>
    </lineage>
</organism>
<dbReference type="InterPro" id="IPR039060">
    <property type="entry name" value="Antitox_HigA"/>
</dbReference>
<dbReference type="SUPFAM" id="SSF47413">
    <property type="entry name" value="lambda repressor-like DNA-binding domains"/>
    <property type="match status" value="1"/>
</dbReference>
<accession>A0A853ID23</accession>
<gene>
    <name evidence="2" type="ORF">H0A36_27500</name>
</gene>
<comment type="caution">
    <text evidence="2">The sequence shown here is derived from an EMBL/GenBank/DDBJ whole genome shotgun (WGS) entry which is preliminary data.</text>
</comment>
<evidence type="ECO:0000313" key="2">
    <source>
        <dbReference type="EMBL" id="NYZ69762.1"/>
    </source>
</evidence>
<dbReference type="GO" id="GO:0001046">
    <property type="term" value="F:core promoter sequence-specific DNA binding"/>
    <property type="evidence" value="ECO:0007669"/>
    <property type="project" value="TreeGrafter"/>
</dbReference>
<sequence>MNINPIKTEQDYEATLDRIDELMGCAVDTPEADELDILVTLVEAYEAKHYPIDKPDPIEALKFYIEQYGLQQKDLEKYIGRSGRVSEVLSYQRKLTLPMIRRLHDGLNIPTESLIKDYELRPRM</sequence>
<dbReference type="AlphaFoldDB" id="A0A853ID23"/>
<dbReference type="InterPro" id="IPR010982">
    <property type="entry name" value="Lambda_DNA-bd_dom_sf"/>
</dbReference>
<reference evidence="2 3" key="1">
    <citation type="submission" date="2020-07" db="EMBL/GenBank/DDBJ databases">
        <title>Endozoicomonas sp. nov., isolated from sediment.</title>
        <authorList>
            <person name="Gu T."/>
        </authorList>
    </citation>
    <scope>NUCLEOTIDE SEQUENCE [LARGE SCALE GENOMIC DNA]</scope>
    <source>
        <strain evidence="2 3">SM1973</strain>
    </source>
</reference>
<dbReference type="PANTHER" id="PTHR40455">
    <property type="entry name" value="ANTITOXIN HIGA"/>
    <property type="match status" value="1"/>
</dbReference>
<evidence type="ECO:0000313" key="3">
    <source>
        <dbReference type="Proteomes" id="UP000569732"/>
    </source>
</evidence>
<dbReference type="PROSITE" id="PS50943">
    <property type="entry name" value="HTH_CROC1"/>
    <property type="match status" value="1"/>
</dbReference>
<dbReference type="RefSeq" id="WP_180571739.1">
    <property type="nucleotide sequence ID" value="NZ_JACCKB010000140.1"/>
</dbReference>
<evidence type="ECO:0000259" key="1">
    <source>
        <dbReference type="PROSITE" id="PS50943"/>
    </source>
</evidence>
<dbReference type="GO" id="GO:0006355">
    <property type="term" value="P:regulation of DNA-templated transcription"/>
    <property type="evidence" value="ECO:0007669"/>
    <property type="project" value="InterPro"/>
</dbReference>
<name>A0A853ID23_9GAMM</name>
<protein>
    <recommendedName>
        <fullName evidence="1">HTH cro/C1-type domain-containing protein</fullName>
    </recommendedName>
</protein>
<dbReference type="EMBL" id="JACCKB010000140">
    <property type="protein sequence ID" value="NYZ69762.1"/>
    <property type="molecule type" value="Genomic_DNA"/>
</dbReference>
<proteinExistence type="predicted"/>